<reference evidence="5 6" key="1">
    <citation type="submission" date="2019-07" db="EMBL/GenBank/DDBJ databases">
        <title>Whole genome shotgun sequence of Agrococcus baldri NBRC 103055.</title>
        <authorList>
            <person name="Hosoyama A."/>
            <person name="Uohara A."/>
            <person name="Ohji S."/>
            <person name="Ichikawa N."/>
        </authorList>
    </citation>
    <scope>NUCLEOTIDE SEQUENCE [LARGE SCALE GENOMIC DNA]</scope>
    <source>
        <strain evidence="5 6">NBRC 103055</strain>
    </source>
</reference>
<evidence type="ECO:0000313" key="5">
    <source>
        <dbReference type="EMBL" id="GEK79474.1"/>
    </source>
</evidence>
<evidence type="ECO:0000313" key="6">
    <source>
        <dbReference type="Proteomes" id="UP000321749"/>
    </source>
</evidence>
<dbReference type="InterPro" id="IPR028082">
    <property type="entry name" value="Peripla_BP_I"/>
</dbReference>
<dbReference type="AlphaFoldDB" id="A0AA87RAE4"/>
<protein>
    <submittedName>
        <fullName evidence="5">Sugar ABC transporter substrate-binding protein</fullName>
    </submittedName>
</protein>
<keyword evidence="2 3" id="KW-0732">Signal</keyword>
<proteinExistence type="predicted"/>
<dbReference type="GO" id="GO:0030246">
    <property type="term" value="F:carbohydrate binding"/>
    <property type="evidence" value="ECO:0007669"/>
    <property type="project" value="TreeGrafter"/>
</dbReference>
<organism evidence="5 6">
    <name type="scientific">Agrococcus baldri</name>
    <dbReference type="NCBI Taxonomy" id="153730"/>
    <lineage>
        <taxon>Bacteria</taxon>
        <taxon>Bacillati</taxon>
        <taxon>Actinomycetota</taxon>
        <taxon>Actinomycetes</taxon>
        <taxon>Micrococcales</taxon>
        <taxon>Microbacteriaceae</taxon>
        <taxon>Agrococcus</taxon>
    </lineage>
</organism>
<name>A0AA87RAE4_9MICO</name>
<evidence type="ECO:0000256" key="1">
    <source>
        <dbReference type="ARBA" id="ARBA00004196"/>
    </source>
</evidence>
<dbReference type="Gene3D" id="3.40.50.2300">
    <property type="match status" value="2"/>
</dbReference>
<dbReference type="Proteomes" id="UP000321749">
    <property type="component" value="Unassembled WGS sequence"/>
</dbReference>
<dbReference type="InterPro" id="IPR050555">
    <property type="entry name" value="Bact_Solute-Bind_Prot2"/>
</dbReference>
<evidence type="ECO:0000259" key="4">
    <source>
        <dbReference type="Pfam" id="PF13407"/>
    </source>
</evidence>
<dbReference type="InterPro" id="IPR025997">
    <property type="entry name" value="SBP_2_dom"/>
</dbReference>
<evidence type="ECO:0000256" key="2">
    <source>
        <dbReference type="ARBA" id="ARBA00022729"/>
    </source>
</evidence>
<evidence type="ECO:0000256" key="3">
    <source>
        <dbReference type="SAM" id="SignalP"/>
    </source>
</evidence>
<dbReference type="EMBL" id="BJUU01000003">
    <property type="protein sequence ID" value="GEK79474.1"/>
    <property type="molecule type" value="Genomic_DNA"/>
</dbReference>
<feature type="signal peptide" evidence="3">
    <location>
        <begin position="1"/>
        <end position="20"/>
    </location>
</feature>
<comment type="subcellular location">
    <subcellularLocation>
        <location evidence="1">Cell envelope</location>
    </subcellularLocation>
</comment>
<dbReference type="CDD" id="cd19994">
    <property type="entry name" value="PBP1_ChvE"/>
    <property type="match status" value="1"/>
</dbReference>
<dbReference type="Pfam" id="PF13407">
    <property type="entry name" value="Peripla_BP_4"/>
    <property type="match status" value="1"/>
</dbReference>
<feature type="chain" id="PRO_5041660506" evidence="3">
    <location>
        <begin position="21"/>
        <end position="368"/>
    </location>
</feature>
<dbReference type="PANTHER" id="PTHR30036">
    <property type="entry name" value="D-XYLOSE-BINDING PERIPLASMIC PROTEIN"/>
    <property type="match status" value="1"/>
</dbReference>
<dbReference type="SUPFAM" id="SSF53822">
    <property type="entry name" value="Periplasmic binding protein-like I"/>
    <property type="match status" value="1"/>
</dbReference>
<dbReference type="RefSeq" id="WP_146792882.1">
    <property type="nucleotide sequence ID" value="NZ_BJUU01000003.1"/>
</dbReference>
<feature type="domain" description="Periplasmic binding protein" evidence="4">
    <location>
        <begin position="48"/>
        <end position="323"/>
    </location>
</feature>
<accession>A0AA87RAE4</accession>
<comment type="caution">
    <text evidence="5">The sequence shown here is derived from an EMBL/GenBank/DDBJ whole genome shotgun (WGS) entry which is preliminary data.</text>
</comment>
<sequence>MRKSTFVALAGIAAVSVALTGCGRADTGAEPEGSGAAPEAGFAADATIGVALPDRTSENWVLAGDLFTNGLEEAGFTGNVQYAGSSNSVGDQQQQIQSMISAGAEVIIIGAADTAQLATQLEAADAADITVIAYDRLIQDSELVDYYVAFDNFHVGELQAQSLLEGLEAQHGDVDTWNIELFSGSADDSNSAVFFDGAMSVLQPKIDDGTLNIVSGQTTVQQTATEDWAAENAQNRMDTILQSSYEGQDLHGVLSPNDNLARAILTSVQGAGRDVPVVTGQDSEVESVQSIVAGVQYSTIYKDTRALVAASIEMAQALQAGEEPTTTGTQDNGAFEVPSNLLEPVIVTQENAAEAYADNEDLAPLTEG</sequence>
<dbReference type="GO" id="GO:0030288">
    <property type="term" value="C:outer membrane-bounded periplasmic space"/>
    <property type="evidence" value="ECO:0007669"/>
    <property type="project" value="TreeGrafter"/>
</dbReference>
<keyword evidence="6" id="KW-1185">Reference proteome</keyword>
<gene>
    <name evidence="5" type="ORF">ABA31_08250</name>
</gene>
<dbReference type="PANTHER" id="PTHR30036:SF1">
    <property type="entry name" value="D-XYLOSE-BINDING PERIPLASMIC PROTEIN"/>
    <property type="match status" value="1"/>
</dbReference>
<dbReference type="PROSITE" id="PS51257">
    <property type="entry name" value="PROKAR_LIPOPROTEIN"/>
    <property type="match status" value="1"/>
</dbReference>